<evidence type="ECO:0000313" key="2">
    <source>
        <dbReference type="EMBL" id="XDS46600.1"/>
    </source>
</evidence>
<dbReference type="AlphaFoldDB" id="A0AB39UM87"/>
<evidence type="ECO:0008006" key="5">
    <source>
        <dbReference type="Google" id="ProtNLM"/>
    </source>
</evidence>
<proteinExistence type="predicted"/>
<feature type="transmembrane region" description="Helical" evidence="1">
    <location>
        <begin position="262"/>
        <end position="282"/>
    </location>
</feature>
<evidence type="ECO:0000313" key="4">
    <source>
        <dbReference type="EMBL" id="XDS49925.1"/>
    </source>
</evidence>
<name>A0AB39UM87_9BIFI</name>
<dbReference type="KEGG" id="bfk:QN062_05775"/>
<sequence length="283" mass="31213">MSVMDRYSDAADQESRRVKRRHFKGLDSLRLGTLSLMLIACGMLSSSMIVPSLGNLMHAPVRSLTVALVLEALSWCATPIIAWMLVAWMSSFEGPDANRGRWHGLLTIAVAAVVSEVPYDVANSGKAWDFSSQNPAFAVLITMIVLLILDALSPARRRLSDAEDCKRSTGMRMALLRGIVVIAGFAWMWLVNVGVRLGIMQGGVLFLLYGLVFRYVSRHENTMMLSATLAGLVGFMIPSFGLLAVHFRRDEQGTLSSQNRQYMALVVVYILILAICSIVRMGR</sequence>
<feature type="transmembrane region" description="Helical" evidence="1">
    <location>
        <begin position="29"/>
        <end position="52"/>
    </location>
</feature>
<evidence type="ECO:0000256" key="1">
    <source>
        <dbReference type="SAM" id="Phobius"/>
    </source>
</evidence>
<dbReference type="EMBL" id="CP129675">
    <property type="protein sequence ID" value="XDS46600.1"/>
    <property type="molecule type" value="Genomic_DNA"/>
</dbReference>
<dbReference type="EMBL" id="CP129682">
    <property type="protein sequence ID" value="XDS48696.1"/>
    <property type="molecule type" value="Genomic_DNA"/>
</dbReference>
<accession>A0AB39UM87</accession>
<feature type="transmembrane region" description="Helical" evidence="1">
    <location>
        <begin position="72"/>
        <end position="90"/>
    </location>
</feature>
<dbReference type="RefSeq" id="WP_369340896.1">
    <property type="nucleotide sequence ID" value="NZ_CP129675.1"/>
</dbReference>
<reference evidence="4" key="1">
    <citation type="submission" date="2023-07" db="EMBL/GenBank/DDBJ databases">
        <title>Bifidobacterium aquikefiriaerophilum sp. nov. and Bifidobacterium eccum sp. nov., isolated from water kefir.</title>
        <authorList>
            <person name="Breselge S."/>
            <person name="Bellassi P."/>
            <person name="Barcenilla C."/>
            <person name="Alvarez-Ordonez A."/>
            <person name="Morelli L."/>
            <person name="Cotter P.D."/>
        </authorList>
    </citation>
    <scope>NUCLEOTIDE SEQUENCE</scope>
    <source>
        <strain evidence="4">WK012_4_13</strain>
        <strain evidence="3">WK013_4_14</strain>
        <strain evidence="2">WK048_4_13</strain>
    </source>
</reference>
<evidence type="ECO:0000313" key="3">
    <source>
        <dbReference type="EMBL" id="XDS48696.1"/>
    </source>
</evidence>
<dbReference type="EMBL" id="CP129683">
    <property type="protein sequence ID" value="XDS49925.1"/>
    <property type="molecule type" value="Genomic_DNA"/>
</dbReference>
<keyword evidence="1" id="KW-0472">Membrane</keyword>
<feature type="transmembrane region" description="Helical" evidence="1">
    <location>
        <begin position="197"/>
        <end position="216"/>
    </location>
</feature>
<keyword evidence="1" id="KW-0812">Transmembrane</keyword>
<feature type="transmembrane region" description="Helical" evidence="1">
    <location>
        <begin position="102"/>
        <end position="122"/>
    </location>
</feature>
<feature type="transmembrane region" description="Helical" evidence="1">
    <location>
        <begin position="134"/>
        <end position="153"/>
    </location>
</feature>
<organism evidence="4">
    <name type="scientific">Bifidobacterium fermentum</name>
    <dbReference type="NCBI Taxonomy" id="3059035"/>
    <lineage>
        <taxon>Bacteria</taxon>
        <taxon>Bacillati</taxon>
        <taxon>Actinomycetota</taxon>
        <taxon>Actinomycetes</taxon>
        <taxon>Bifidobacteriales</taxon>
        <taxon>Bifidobacteriaceae</taxon>
        <taxon>Bifidobacterium</taxon>
    </lineage>
</organism>
<feature type="transmembrane region" description="Helical" evidence="1">
    <location>
        <begin position="174"/>
        <end position="191"/>
    </location>
</feature>
<keyword evidence="1" id="KW-1133">Transmembrane helix</keyword>
<protein>
    <recommendedName>
        <fullName evidence="5">ABC transporter permease</fullName>
    </recommendedName>
</protein>
<feature type="transmembrane region" description="Helical" evidence="1">
    <location>
        <begin position="223"/>
        <end position="247"/>
    </location>
</feature>
<gene>
    <name evidence="4" type="ORF">QN062_05775</name>
    <name evidence="3" type="ORF">QN216_10385</name>
    <name evidence="2" type="ORF">QN217_00080</name>
</gene>